<evidence type="ECO:0000313" key="4">
    <source>
        <dbReference type="Proteomes" id="UP000274131"/>
    </source>
</evidence>
<keyword evidence="4" id="KW-1185">Reference proteome</keyword>
<organism evidence="5">
    <name type="scientific">Enterobius vermicularis</name>
    <name type="common">Human pinworm</name>
    <dbReference type="NCBI Taxonomy" id="51028"/>
    <lineage>
        <taxon>Eukaryota</taxon>
        <taxon>Metazoa</taxon>
        <taxon>Ecdysozoa</taxon>
        <taxon>Nematoda</taxon>
        <taxon>Chromadorea</taxon>
        <taxon>Rhabditida</taxon>
        <taxon>Spirurina</taxon>
        <taxon>Oxyuridomorpha</taxon>
        <taxon>Oxyuroidea</taxon>
        <taxon>Oxyuridae</taxon>
        <taxon>Enterobius</taxon>
    </lineage>
</organism>
<keyword evidence="2" id="KW-0812">Transmembrane</keyword>
<feature type="compositionally biased region" description="Basic and acidic residues" evidence="1">
    <location>
        <begin position="177"/>
        <end position="194"/>
    </location>
</feature>
<feature type="transmembrane region" description="Helical" evidence="2">
    <location>
        <begin position="85"/>
        <end position="108"/>
    </location>
</feature>
<proteinExistence type="predicted"/>
<evidence type="ECO:0000256" key="1">
    <source>
        <dbReference type="SAM" id="MobiDB-lite"/>
    </source>
</evidence>
<keyword evidence="2" id="KW-1133">Transmembrane helix</keyword>
<reference evidence="3 4" key="2">
    <citation type="submission" date="2018-10" db="EMBL/GenBank/DDBJ databases">
        <authorList>
            <consortium name="Pathogen Informatics"/>
        </authorList>
    </citation>
    <scope>NUCLEOTIDE SEQUENCE [LARGE SCALE GENOMIC DNA]</scope>
</reference>
<feature type="compositionally biased region" description="Polar residues" evidence="1">
    <location>
        <begin position="160"/>
        <end position="171"/>
    </location>
</feature>
<dbReference type="EMBL" id="UXUI01007133">
    <property type="protein sequence ID" value="VDD85568.1"/>
    <property type="molecule type" value="Genomic_DNA"/>
</dbReference>
<dbReference type="AlphaFoldDB" id="A0A0N4UUE3"/>
<dbReference type="InterPro" id="IPR011009">
    <property type="entry name" value="Kinase-like_dom_sf"/>
</dbReference>
<name>A0A0N4UUE3_ENTVE</name>
<feature type="region of interest" description="Disordered" evidence="1">
    <location>
        <begin position="307"/>
        <end position="327"/>
    </location>
</feature>
<accession>A0A0N4UUE3</accession>
<gene>
    <name evidence="3" type="ORF">EVEC_LOCUS711</name>
</gene>
<keyword evidence="2" id="KW-0472">Membrane</keyword>
<evidence type="ECO:0000256" key="2">
    <source>
        <dbReference type="SAM" id="Phobius"/>
    </source>
</evidence>
<dbReference type="SUPFAM" id="SSF56112">
    <property type="entry name" value="Protein kinase-like (PK-like)"/>
    <property type="match status" value="1"/>
</dbReference>
<feature type="compositionally biased region" description="Basic and acidic residues" evidence="1">
    <location>
        <begin position="148"/>
        <end position="159"/>
    </location>
</feature>
<protein>
    <submittedName>
        <fullName evidence="5">Protein kinase domain-containing protein</fullName>
    </submittedName>
</protein>
<feature type="compositionally biased region" description="Polar residues" evidence="1">
    <location>
        <begin position="195"/>
        <end position="212"/>
    </location>
</feature>
<dbReference type="Gene3D" id="1.10.510.10">
    <property type="entry name" value="Transferase(Phosphotransferase) domain 1"/>
    <property type="match status" value="1"/>
</dbReference>
<dbReference type="Proteomes" id="UP000274131">
    <property type="component" value="Unassembled WGS sequence"/>
</dbReference>
<feature type="region of interest" description="Disordered" evidence="1">
    <location>
        <begin position="148"/>
        <end position="241"/>
    </location>
</feature>
<feature type="compositionally biased region" description="Polar residues" evidence="1">
    <location>
        <begin position="222"/>
        <end position="231"/>
    </location>
</feature>
<evidence type="ECO:0000313" key="5">
    <source>
        <dbReference type="WBParaSite" id="EVEC_0000100301-mRNA-1"/>
    </source>
</evidence>
<reference evidence="5" key="1">
    <citation type="submission" date="2017-02" db="UniProtKB">
        <authorList>
            <consortium name="WormBaseParasite"/>
        </authorList>
    </citation>
    <scope>IDENTIFICATION</scope>
</reference>
<sequence>MLELASDLDLPPRGDGWHMLREGRIPEEFTKGIPPKLRRLIFLMMELNPEKRPTARELFNDSTIQYYLRKRYPLNYSMARFIKKAWTALIFLLWVVALPFILPAKWLTSHKLWKASLRIEKAFHRDWRPSLKRQEVCALHPLNTNTGDDKGSPYWKNEDSSNVCHDTTQSPPLKGIAHNDRSLEDKIHCNDPPEKSSSPQCSTAIRELSTTRPAEAKDASFLENNGFSTPPSAKPINDENLTGIVGSSSPVSSRYVMEPGFARNIMSAPVRRPPYRLLRSGKFRSIPKLDFSLTDVDNAPLKEAVIPRQTAGREVGDRGSSADELDY</sequence>
<evidence type="ECO:0000313" key="3">
    <source>
        <dbReference type="EMBL" id="VDD85568.1"/>
    </source>
</evidence>
<dbReference type="WBParaSite" id="EVEC_0000100301-mRNA-1">
    <property type="protein sequence ID" value="EVEC_0000100301-mRNA-1"/>
    <property type="gene ID" value="EVEC_0000100301"/>
</dbReference>
<dbReference type="STRING" id="51028.A0A0N4UUE3"/>